<evidence type="ECO:0000256" key="1">
    <source>
        <dbReference type="ARBA" id="ARBA00004202"/>
    </source>
</evidence>
<dbReference type="SMART" id="SM00382">
    <property type="entry name" value="AAA"/>
    <property type="match status" value="1"/>
</dbReference>
<protein>
    <submittedName>
        <fullName evidence="11">ABC transporter ATP-binding protein</fullName>
    </submittedName>
</protein>
<evidence type="ECO:0000313" key="12">
    <source>
        <dbReference type="Proteomes" id="UP000004793"/>
    </source>
</evidence>
<keyword evidence="3" id="KW-1003">Cell membrane</keyword>
<comment type="subcellular location">
    <subcellularLocation>
        <location evidence="1">Cell membrane</location>
        <topology evidence="1">Peripheral membrane protein</topology>
    </subcellularLocation>
</comment>
<keyword evidence="5" id="KW-0677">Repeat</keyword>
<dbReference type="GO" id="GO:0016887">
    <property type="term" value="F:ATP hydrolysis activity"/>
    <property type="evidence" value="ECO:0007669"/>
    <property type="project" value="InterPro"/>
</dbReference>
<dbReference type="PANTHER" id="PTHR43790">
    <property type="entry name" value="CARBOHYDRATE TRANSPORT ATP-BINDING PROTEIN MG119-RELATED"/>
    <property type="match status" value="1"/>
</dbReference>
<keyword evidence="6" id="KW-0547">Nucleotide-binding</keyword>
<dbReference type="InterPro" id="IPR003439">
    <property type="entry name" value="ABC_transporter-like_ATP-bd"/>
</dbReference>
<gene>
    <name evidence="11" type="ordered locus">CSE_14140</name>
</gene>
<evidence type="ECO:0000256" key="5">
    <source>
        <dbReference type="ARBA" id="ARBA00022737"/>
    </source>
</evidence>
<accession>A0A7U6GFN6</accession>
<feature type="domain" description="ABC transporter" evidence="10">
    <location>
        <begin position="5"/>
        <end position="242"/>
    </location>
</feature>
<proteinExistence type="predicted"/>
<keyword evidence="4" id="KW-0762">Sugar transport</keyword>
<evidence type="ECO:0000256" key="9">
    <source>
        <dbReference type="ARBA" id="ARBA00023136"/>
    </source>
</evidence>
<dbReference type="Pfam" id="PF00005">
    <property type="entry name" value="ABC_tran"/>
    <property type="match status" value="2"/>
</dbReference>
<dbReference type="GO" id="GO:0005524">
    <property type="term" value="F:ATP binding"/>
    <property type="evidence" value="ECO:0007669"/>
    <property type="project" value="UniProtKB-KW"/>
</dbReference>
<evidence type="ECO:0000256" key="7">
    <source>
        <dbReference type="ARBA" id="ARBA00022840"/>
    </source>
</evidence>
<keyword evidence="8" id="KW-1278">Translocase</keyword>
<keyword evidence="7 11" id="KW-0067">ATP-binding</keyword>
<dbReference type="OrthoDB" id="9776369at2"/>
<dbReference type="EMBL" id="AP012051">
    <property type="protein sequence ID" value="BAL81540.1"/>
    <property type="molecule type" value="Genomic_DNA"/>
</dbReference>
<evidence type="ECO:0000256" key="4">
    <source>
        <dbReference type="ARBA" id="ARBA00022597"/>
    </source>
</evidence>
<dbReference type="InterPro" id="IPR050107">
    <property type="entry name" value="ABC_carbohydrate_import_ATPase"/>
</dbReference>
<dbReference type="Proteomes" id="UP000004793">
    <property type="component" value="Chromosome"/>
</dbReference>
<evidence type="ECO:0000256" key="8">
    <source>
        <dbReference type="ARBA" id="ARBA00022967"/>
    </source>
</evidence>
<dbReference type="InterPro" id="IPR027417">
    <property type="entry name" value="P-loop_NTPase"/>
</dbReference>
<evidence type="ECO:0000313" key="11">
    <source>
        <dbReference type="EMBL" id="BAL81540.1"/>
    </source>
</evidence>
<evidence type="ECO:0000256" key="6">
    <source>
        <dbReference type="ARBA" id="ARBA00022741"/>
    </source>
</evidence>
<keyword evidence="9" id="KW-0472">Membrane</keyword>
<evidence type="ECO:0000256" key="2">
    <source>
        <dbReference type="ARBA" id="ARBA00022448"/>
    </source>
</evidence>
<dbReference type="FunFam" id="3.40.50.300:FF:000127">
    <property type="entry name" value="Ribose import ATP-binding protein RbsA"/>
    <property type="match status" value="1"/>
</dbReference>
<dbReference type="InterPro" id="IPR003593">
    <property type="entry name" value="AAA+_ATPase"/>
</dbReference>
<organism evidence="11 12">
    <name type="scientific">Caldisericum exile (strain DSM 21853 / NBRC 104410 / AZM16c01)</name>
    <dbReference type="NCBI Taxonomy" id="511051"/>
    <lineage>
        <taxon>Bacteria</taxon>
        <taxon>Pseudomonadati</taxon>
        <taxon>Caldisericota/Cryosericota group</taxon>
        <taxon>Caldisericota</taxon>
        <taxon>Caldisericia</taxon>
        <taxon>Caldisericales</taxon>
        <taxon>Caldisericaceae</taxon>
        <taxon>Caldisericum</taxon>
    </lineage>
</organism>
<dbReference type="Gene3D" id="3.40.50.300">
    <property type="entry name" value="P-loop containing nucleotide triphosphate hydrolases"/>
    <property type="match status" value="2"/>
</dbReference>
<dbReference type="CDD" id="cd03215">
    <property type="entry name" value="ABC_Carb_Monos_II"/>
    <property type="match status" value="1"/>
</dbReference>
<dbReference type="KEGG" id="cex:CSE_14140"/>
<dbReference type="PANTHER" id="PTHR43790:SF4">
    <property type="entry name" value="GUANOSINE IMPORT ATP-BINDING PROTEIN NUPO"/>
    <property type="match status" value="1"/>
</dbReference>
<sequence length="507" mass="56488">MAIAISLRDIVKVYPNGVVANKKVNLDIESKTIHAIVGENGAGKSTLMKIIFGMEEPEEGKIYVKGKMVHFKTPMDAIKQGIGMVHQHLMLAEDLTVVENLTLGIEPRKFMIFLDKKEMRNLVQSYIEKYKIEVPLDKKVKELPIGVKQRVEILKALLRNVDILILDEPTAVLTPQETDVLFKSLKELKEQGQTIIFISHKLKEVKEIADKVTVMRDGKVIATDDASHLSEHDIARLMVGREVSFERIEESKHIGNIALKVENLNYINREKIHVLKNINFEVRSGEIVGIAGVEGNGQTELVEILTGLRKATSSAVYVLGQNIVDRSVREIREIGVAHIPEDRMKNGVAEKAKIKENLISDRYYKGNFSKRGILNYQFIDNYANELVKQFNILTPSIDSTVNALSGGNIQKVVVARELSSNPKVIIASQPVRGIDVGSEELVHNFIKNARDSGCAVLLVSADLDEILKLSSRILVIYNGEIVKSFDKVVGLNGVDLGPYMLGLKKGE</sequence>
<reference evidence="11 12" key="1">
    <citation type="submission" date="2011-01" db="EMBL/GenBank/DDBJ databases">
        <title>Whole genome sequence of Caldisericum exile AZM16c01.</title>
        <authorList>
            <person name="Narita-Yamada S."/>
            <person name="Kawakoshi A."/>
            <person name="Nakamura S."/>
            <person name="Sasagawa M."/>
            <person name="Fukada J."/>
            <person name="Sekine M."/>
            <person name="Kato Y."/>
            <person name="Fukai R."/>
            <person name="Sasaki K."/>
            <person name="Hanamaki A."/>
            <person name="Narita H."/>
            <person name="Konno Y."/>
            <person name="Mori K."/>
            <person name="Yamazaki S."/>
            <person name="Suzuki K."/>
            <person name="Fujita N."/>
        </authorList>
    </citation>
    <scope>NUCLEOTIDE SEQUENCE [LARGE SCALE GENOMIC DNA]</scope>
    <source>
        <strain evidence="12">DSM 21853 / NBRC 104410 / AZM16c01</strain>
    </source>
</reference>
<evidence type="ECO:0000256" key="3">
    <source>
        <dbReference type="ARBA" id="ARBA00022475"/>
    </source>
</evidence>
<dbReference type="InterPro" id="IPR017871">
    <property type="entry name" value="ABC_transporter-like_CS"/>
</dbReference>
<keyword evidence="12" id="KW-1185">Reference proteome</keyword>
<dbReference type="AlphaFoldDB" id="A0A7U6GFN6"/>
<dbReference type="PROSITE" id="PS50893">
    <property type="entry name" value="ABC_TRANSPORTER_2"/>
    <property type="match status" value="2"/>
</dbReference>
<dbReference type="CDD" id="cd03216">
    <property type="entry name" value="ABC_Carb_Monos_I"/>
    <property type="match status" value="1"/>
</dbReference>
<dbReference type="PROSITE" id="PS00211">
    <property type="entry name" value="ABC_TRANSPORTER_1"/>
    <property type="match status" value="1"/>
</dbReference>
<dbReference type="SUPFAM" id="SSF52540">
    <property type="entry name" value="P-loop containing nucleoside triphosphate hydrolases"/>
    <property type="match status" value="2"/>
</dbReference>
<dbReference type="RefSeq" id="WP_014453935.1">
    <property type="nucleotide sequence ID" value="NC_017096.1"/>
</dbReference>
<name>A0A7U6GFN6_CALEA</name>
<feature type="domain" description="ABC transporter" evidence="10">
    <location>
        <begin position="259"/>
        <end position="503"/>
    </location>
</feature>
<dbReference type="GO" id="GO:0005886">
    <property type="term" value="C:plasma membrane"/>
    <property type="evidence" value="ECO:0007669"/>
    <property type="project" value="UniProtKB-SubCell"/>
</dbReference>
<keyword evidence="2" id="KW-0813">Transport</keyword>
<evidence type="ECO:0000259" key="10">
    <source>
        <dbReference type="PROSITE" id="PS50893"/>
    </source>
</evidence>